<keyword evidence="3" id="KW-1185">Reference proteome</keyword>
<organism evidence="2 3">
    <name type="scientific">Rhizophagus clarus</name>
    <dbReference type="NCBI Taxonomy" id="94130"/>
    <lineage>
        <taxon>Eukaryota</taxon>
        <taxon>Fungi</taxon>
        <taxon>Fungi incertae sedis</taxon>
        <taxon>Mucoromycota</taxon>
        <taxon>Glomeromycotina</taxon>
        <taxon>Glomeromycetes</taxon>
        <taxon>Glomerales</taxon>
        <taxon>Glomeraceae</taxon>
        <taxon>Rhizophagus</taxon>
    </lineage>
</organism>
<name>A0A2Z6QAU2_9GLOM</name>
<gene>
    <name evidence="2" type="ORF">RclHR1_13050004</name>
</gene>
<dbReference type="Proteomes" id="UP000247702">
    <property type="component" value="Unassembled WGS sequence"/>
</dbReference>
<keyword evidence="1" id="KW-0472">Membrane</keyword>
<accession>A0A2Z6QAU2</accession>
<proteinExistence type="predicted"/>
<sequence>MNFSFENGNLKDANEIHEKVPVIPIHVSKTEEQNPITEKQNENANAWYSKFDTAWYFSSANDGKPVVKVLGKKVIDSDLTTNEISKPESKDVDKMNLKNLNEPPKKQNQFKRTKRRRYLLSNEVNAEFQGQDNTPNKEREYNTQNIIRKGTPITIRTSSPSIPSDSRSENISHIPIYYESHHLNPKKFWSWKNPIPSQIGVNSDVSLLIDRKDYEISVRTKFTQCTLLFILFIQFIILLLNEIYNLAIVVLIVVWLALFYFIICSCFDVKKKA</sequence>
<feature type="transmembrane region" description="Helical" evidence="1">
    <location>
        <begin position="222"/>
        <end position="240"/>
    </location>
</feature>
<comment type="caution">
    <text evidence="2">The sequence shown here is derived from an EMBL/GenBank/DDBJ whole genome shotgun (WGS) entry which is preliminary data.</text>
</comment>
<dbReference type="EMBL" id="BEXD01000342">
    <property type="protein sequence ID" value="GBB86675.1"/>
    <property type="molecule type" value="Genomic_DNA"/>
</dbReference>
<keyword evidence="1" id="KW-0812">Transmembrane</keyword>
<feature type="transmembrane region" description="Helical" evidence="1">
    <location>
        <begin position="246"/>
        <end position="267"/>
    </location>
</feature>
<evidence type="ECO:0000313" key="3">
    <source>
        <dbReference type="Proteomes" id="UP000247702"/>
    </source>
</evidence>
<evidence type="ECO:0000256" key="1">
    <source>
        <dbReference type="SAM" id="Phobius"/>
    </source>
</evidence>
<keyword evidence="1" id="KW-1133">Transmembrane helix</keyword>
<reference evidence="2 3" key="1">
    <citation type="submission" date="2017-11" db="EMBL/GenBank/DDBJ databases">
        <title>The genome of Rhizophagus clarus HR1 reveals common genetic basis of auxotrophy among arbuscular mycorrhizal fungi.</title>
        <authorList>
            <person name="Kobayashi Y."/>
        </authorList>
    </citation>
    <scope>NUCLEOTIDE SEQUENCE [LARGE SCALE GENOMIC DNA]</scope>
    <source>
        <strain evidence="2 3">HR1</strain>
    </source>
</reference>
<dbReference type="AlphaFoldDB" id="A0A2Z6QAU2"/>
<protein>
    <submittedName>
        <fullName evidence="2">Uncharacterized protein</fullName>
    </submittedName>
</protein>
<evidence type="ECO:0000313" key="2">
    <source>
        <dbReference type="EMBL" id="GBB86675.1"/>
    </source>
</evidence>